<dbReference type="EMBL" id="JAPFFF010000012">
    <property type="protein sequence ID" value="KAK8876370.1"/>
    <property type="molecule type" value="Genomic_DNA"/>
</dbReference>
<evidence type="ECO:0000313" key="2">
    <source>
        <dbReference type="EMBL" id="KAK8876370.1"/>
    </source>
</evidence>
<reference evidence="2 3" key="1">
    <citation type="submission" date="2024-04" db="EMBL/GenBank/DDBJ databases">
        <title>Tritrichomonas musculus Genome.</title>
        <authorList>
            <person name="Alves-Ferreira E."/>
            <person name="Grigg M."/>
            <person name="Lorenzi H."/>
            <person name="Galac M."/>
        </authorList>
    </citation>
    <scope>NUCLEOTIDE SEQUENCE [LARGE SCALE GENOMIC DNA]</scope>
    <source>
        <strain evidence="2 3">EAF2021</strain>
    </source>
</reference>
<name>A0ABR2JGU7_9EUKA</name>
<evidence type="ECO:0008006" key="4">
    <source>
        <dbReference type="Google" id="ProtNLM"/>
    </source>
</evidence>
<proteinExistence type="predicted"/>
<feature type="region of interest" description="Disordered" evidence="1">
    <location>
        <begin position="136"/>
        <end position="158"/>
    </location>
</feature>
<gene>
    <name evidence="2" type="ORF">M9Y10_006572</name>
</gene>
<sequence length="349" mass="39636">MSNQTFPVIYGQNHYMVDPNMLFNSSRKFALLVQPFGTEATHCQLVILQHNFSERCIHNFLKLVQNLPADVQDSEMKEICEIAKMFQADQIYNTGLSFIQNNIDPSFFVPENKYEAGPQALLLEAQAKMVHNNKDFELNSDDEEYETSKSTSDSKPKEPKVETIIYQIKVDRPMMKCHQYHLMRNGEVLLSAKKKGNNIVVGKGIDIHLKTSTANHCAQISQERMQNIIKANNQTIILKYVLFPDSKAFSMSVSFLHNNEQIYWFPKQPKLNPKTGAYGLRLVGSHHHVPMNSNKNSVLKNKSGKTTFITRMMAIDFFEAECHPDISPEIAFCIALSSIVGPSIDSLSD</sequence>
<organism evidence="2 3">
    <name type="scientific">Tritrichomonas musculus</name>
    <dbReference type="NCBI Taxonomy" id="1915356"/>
    <lineage>
        <taxon>Eukaryota</taxon>
        <taxon>Metamonada</taxon>
        <taxon>Parabasalia</taxon>
        <taxon>Tritrichomonadida</taxon>
        <taxon>Tritrichomonadidae</taxon>
        <taxon>Tritrichomonas</taxon>
    </lineage>
</organism>
<comment type="caution">
    <text evidence="2">The sequence shown here is derived from an EMBL/GenBank/DDBJ whole genome shotgun (WGS) entry which is preliminary data.</text>
</comment>
<evidence type="ECO:0000256" key="1">
    <source>
        <dbReference type="SAM" id="MobiDB-lite"/>
    </source>
</evidence>
<accession>A0ABR2JGU7</accession>
<protein>
    <recommendedName>
        <fullName evidence="4">Tubby C-terminal domain-containing protein</fullName>
    </recommendedName>
</protein>
<dbReference type="Proteomes" id="UP001470230">
    <property type="component" value="Unassembled WGS sequence"/>
</dbReference>
<keyword evidence="3" id="KW-1185">Reference proteome</keyword>
<evidence type="ECO:0000313" key="3">
    <source>
        <dbReference type="Proteomes" id="UP001470230"/>
    </source>
</evidence>